<dbReference type="Gene3D" id="3.40.50.150">
    <property type="entry name" value="Vaccinia Virus protein VP39"/>
    <property type="match status" value="1"/>
</dbReference>
<dbReference type="NCBIfam" id="NF037959">
    <property type="entry name" value="MFS_SpdSyn"/>
    <property type="match status" value="1"/>
</dbReference>
<accession>M5FN63</accession>
<feature type="transmembrane region" description="Helical" evidence="2">
    <location>
        <begin position="92"/>
        <end position="111"/>
    </location>
</feature>
<dbReference type="OrthoDB" id="2016285at2759"/>
<evidence type="ECO:0000313" key="3">
    <source>
        <dbReference type="EMBL" id="EJT96895.1"/>
    </source>
</evidence>
<feature type="transmembrane region" description="Helical" evidence="2">
    <location>
        <begin position="267"/>
        <end position="287"/>
    </location>
</feature>
<name>M5FN63_DACPD</name>
<reference evidence="3 4" key="1">
    <citation type="journal article" date="2012" name="Science">
        <title>The Paleozoic origin of enzymatic lignin decomposition reconstructed from 31 fungal genomes.</title>
        <authorList>
            <person name="Floudas D."/>
            <person name="Binder M."/>
            <person name="Riley R."/>
            <person name="Barry K."/>
            <person name="Blanchette R.A."/>
            <person name="Henrissat B."/>
            <person name="Martinez A.T."/>
            <person name="Otillar R."/>
            <person name="Spatafora J.W."/>
            <person name="Yadav J.S."/>
            <person name="Aerts A."/>
            <person name="Benoit I."/>
            <person name="Boyd A."/>
            <person name="Carlson A."/>
            <person name="Copeland A."/>
            <person name="Coutinho P.M."/>
            <person name="de Vries R.P."/>
            <person name="Ferreira P."/>
            <person name="Findley K."/>
            <person name="Foster B."/>
            <person name="Gaskell J."/>
            <person name="Glotzer D."/>
            <person name="Gorecki P."/>
            <person name="Heitman J."/>
            <person name="Hesse C."/>
            <person name="Hori C."/>
            <person name="Igarashi K."/>
            <person name="Jurgens J.A."/>
            <person name="Kallen N."/>
            <person name="Kersten P."/>
            <person name="Kohler A."/>
            <person name="Kuees U."/>
            <person name="Kumar T.K.A."/>
            <person name="Kuo A."/>
            <person name="LaButti K."/>
            <person name="Larrondo L.F."/>
            <person name="Lindquist E."/>
            <person name="Ling A."/>
            <person name="Lombard V."/>
            <person name="Lucas S."/>
            <person name="Lundell T."/>
            <person name="Martin R."/>
            <person name="McLaughlin D.J."/>
            <person name="Morgenstern I."/>
            <person name="Morin E."/>
            <person name="Murat C."/>
            <person name="Nagy L.G."/>
            <person name="Nolan M."/>
            <person name="Ohm R.A."/>
            <person name="Patyshakuliyeva A."/>
            <person name="Rokas A."/>
            <person name="Ruiz-Duenas F.J."/>
            <person name="Sabat G."/>
            <person name="Salamov A."/>
            <person name="Samejima M."/>
            <person name="Schmutz J."/>
            <person name="Slot J.C."/>
            <person name="St John F."/>
            <person name="Stenlid J."/>
            <person name="Sun H."/>
            <person name="Sun S."/>
            <person name="Syed K."/>
            <person name="Tsang A."/>
            <person name="Wiebenga A."/>
            <person name="Young D."/>
            <person name="Pisabarro A."/>
            <person name="Eastwood D.C."/>
            <person name="Martin F."/>
            <person name="Cullen D."/>
            <person name="Grigoriev I.V."/>
            <person name="Hibbett D.S."/>
        </authorList>
    </citation>
    <scope>NUCLEOTIDE SEQUENCE [LARGE SCALE GENOMIC DNA]</scope>
    <source>
        <strain evidence="3 4">DJM-731 SS1</strain>
    </source>
</reference>
<keyword evidence="2" id="KW-0812">Transmembrane</keyword>
<dbReference type="SUPFAM" id="SSF53335">
    <property type="entry name" value="S-adenosyl-L-methionine-dependent methyltransferases"/>
    <property type="match status" value="1"/>
</dbReference>
<dbReference type="HOGENOM" id="CLU_017511_1_0_1"/>
<keyword evidence="2" id="KW-1133">Transmembrane helix</keyword>
<evidence type="ECO:0000256" key="1">
    <source>
        <dbReference type="SAM" id="MobiDB-lite"/>
    </source>
</evidence>
<dbReference type="InterPro" id="IPR029063">
    <property type="entry name" value="SAM-dependent_MTases_sf"/>
</dbReference>
<evidence type="ECO:0000313" key="4">
    <source>
        <dbReference type="Proteomes" id="UP000030653"/>
    </source>
</evidence>
<evidence type="ECO:0000256" key="2">
    <source>
        <dbReference type="SAM" id="Phobius"/>
    </source>
</evidence>
<sequence length="636" mass="68249">MARPTKTTPSKRKPSTTKPAGATTTSTSTSASVPAPNAPTVGPGSRPSLAQAPRPLSYHLISGALVLSTMAASSLALFCIRQLLRPTFGATAALQYAQVVLIVLCAPSTLVPLMDPHTVLSILGSTIALTPVLVYQSSRLLARLDIIQEWGPGVGATLAQLLAVIPLTVCTVNLMKRWMPDTDYQLNGSIRAGFTTYAGMHSLGPIYAAILPHSELVNPCNLLSATAVVLAFMSIVVPDEDPHSIAAAAQEAGAAAEKKEKKETNTVVKMLLLGLPILFLSFPRLAISNPLGEGNIRMSNCAPIHSLPGEDVHVLARGESVTGTLVVGESKELGFRWLRCDASLLGGQWLDGADQEKLGHAGGESIFAAFDLQQAVLLAEREKKADDRALVIGLGIGSLPSALYSHGVTPTILEVDPLIPPYARSYFSFPALPTQIAEARSWISQRTQARANGTLSPQDTDFAYIVHDVFTGGGVPAHMFTVEVFQELKPLLKPDGVLAVNVVGELGGNAGRAVWVTLNHAFADGKCRAFYDLPAPPKKGEMANMVVFCTPAPSLQFSPLPKTFTQSRTTQLVLGNLPEREISPEQMIGHVAESLITDDWIVREARNYMDKWTTGDVLRHWRAMRKVLPAEVWDLY</sequence>
<feature type="region of interest" description="Disordered" evidence="1">
    <location>
        <begin position="1"/>
        <end position="49"/>
    </location>
</feature>
<dbReference type="EMBL" id="JH795879">
    <property type="protein sequence ID" value="EJT96895.1"/>
    <property type="molecule type" value="Genomic_DNA"/>
</dbReference>
<dbReference type="GeneID" id="63685910"/>
<organism evidence="3 4">
    <name type="scientific">Dacryopinax primogenitus (strain DJM 731)</name>
    <name type="common">Brown rot fungus</name>
    <dbReference type="NCBI Taxonomy" id="1858805"/>
    <lineage>
        <taxon>Eukaryota</taxon>
        <taxon>Fungi</taxon>
        <taxon>Dikarya</taxon>
        <taxon>Basidiomycota</taxon>
        <taxon>Agaricomycotina</taxon>
        <taxon>Dacrymycetes</taxon>
        <taxon>Dacrymycetales</taxon>
        <taxon>Dacrymycetaceae</taxon>
        <taxon>Dacryopinax</taxon>
    </lineage>
</organism>
<proteinExistence type="predicted"/>
<dbReference type="RefSeq" id="XP_040623793.1">
    <property type="nucleotide sequence ID" value="XM_040770848.1"/>
</dbReference>
<protein>
    <recommendedName>
        <fullName evidence="5">S-adenosyl-L-methionine-dependent methyltransferase</fullName>
    </recommendedName>
</protein>
<dbReference type="STRING" id="1858805.M5FN63"/>
<feature type="transmembrane region" description="Helical" evidence="2">
    <location>
        <begin position="56"/>
        <end position="80"/>
    </location>
</feature>
<feature type="compositionally biased region" description="Low complexity" evidence="1">
    <location>
        <begin position="16"/>
        <end position="40"/>
    </location>
</feature>
<evidence type="ECO:0008006" key="5">
    <source>
        <dbReference type="Google" id="ProtNLM"/>
    </source>
</evidence>
<keyword evidence="4" id="KW-1185">Reference proteome</keyword>
<dbReference type="Proteomes" id="UP000030653">
    <property type="component" value="Unassembled WGS sequence"/>
</dbReference>
<dbReference type="AlphaFoldDB" id="M5FN63"/>
<gene>
    <name evidence="3" type="ORF">DACRYDRAFT_119717</name>
</gene>
<keyword evidence="2" id="KW-0472">Membrane</keyword>